<sequence>MISAPHHFSAAGIAMFSFVKRARPVRLLAAAVVPALLLGVGGAAAAATHTLTVTVINRNGVKVKAGIKLVDVVSSSTYSATSGAAKKLPKGTYAVLTSVTTGATITLSGKAVKVSGSTKLTIDARQGKGVGLAVSPAPTGLERTITMRICTRTSASDGVEASASPGTKLFIVPFASKYLGFAALGSWSDHSGTSNSYAVLHHTNGVPGGLGRTFSKGQLAAIKVVQKRGPSGSIYSDLAMQAIGGGCGDSLYAGLGGTDRPTATTVFASPGTWDVRVSSSAPTKTGETWNIGSYFAQRKVAAGKSYGLNFFNSAWGPSAQLPVTIRGRISFGLNEMFADPGFPRDGSVEGGDKAVATLDFGGKRVAGKQDKGWEPEMTYLYYTVKKAGWYTLTTTATRYYPEITFPAGMMSTTSRVTYRFQSKPNASALAGVYSAHLLPTGLSLTNKAKAGSTTKVAIRLYRTSGDPDAKRGTDPKLSKLTAQMSPDSGQTWRTVPVQKVNGTWYATVTNPKTSAVALKVRATVAGGAYTEATVFRAYGIG</sequence>
<gene>
    <name evidence="1" type="ORF">BKA14_003903</name>
</gene>
<organism evidence="1 2">
    <name type="scientific">Paractinoplanes abujensis</name>
    <dbReference type="NCBI Taxonomy" id="882441"/>
    <lineage>
        <taxon>Bacteria</taxon>
        <taxon>Bacillati</taxon>
        <taxon>Actinomycetota</taxon>
        <taxon>Actinomycetes</taxon>
        <taxon>Micromonosporales</taxon>
        <taxon>Micromonosporaceae</taxon>
        <taxon>Paractinoplanes</taxon>
    </lineage>
</organism>
<accession>A0A7W7CUN1</accession>
<dbReference type="AlphaFoldDB" id="A0A7W7CUN1"/>
<proteinExistence type="predicted"/>
<reference evidence="1 2" key="1">
    <citation type="submission" date="2020-08" db="EMBL/GenBank/DDBJ databases">
        <title>Sequencing the genomes of 1000 actinobacteria strains.</title>
        <authorList>
            <person name="Klenk H.-P."/>
        </authorList>
    </citation>
    <scope>NUCLEOTIDE SEQUENCE [LARGE SCALE GENOMIC DNA]</scope>
    <source>
        <strain evidence="1 2">DSM 45518</strain>
    </source>
</reference>
<evidence type="ECO:0000313" key="2">
    <source>
        <dbReference type="Proteomes" id="UP000542742"/>
    </source>
</evidence>
<dbReference type="Proteomes" id="UP000542742">
    <property type="component" value="Unassembled WGS sequence"/>
</dbReference>
<name>A0A7W7CUN1_9ACTN</name>
<dbReference type="EMBL" id="JACHMF010000001">
    <property type="protein sequence ID" value="MBB4693755.1"/>
    <property type="molecule type" value="Genomic_DNA"/>
</dbReference>
<evidence type="ECO:0000313" key="1">
    <source>
        <dbReference type="EMBL" id="MBB4693755.1"/>
    </source>
</evidence>
<protein>
    <submittedName>
        <fullName evidence="1">Uncharacterized protein</fullName>
    </submittedName>
</protein>
<comment type="caution">
    <text evidence="1">The sequence shown here is derived from an EMBL/GenBank/DDBJ whole genome shotgun (WGS) entry which is preliminary data.</text>
</comment>
<dbReference type="RefSeq" id="WP_184952338.1">
    <property type="nucleotide sequence ID" value="NZ_BOMC01000054.1"/>
</dbReference>
<keyword evidence="2" id="KW-1185">Reference proteome</keyword>